<comment type="similarity">
    <text evidence="1 7">Belongs to the bacterial ribosomal protein bL9 family.</text>
</comment>
<keyword evidence="2 7" id="KW-0699">rRNA-binding</keyword>
<evidence type="ECO:0000256" key="7">
    <source>
        <dbReference type="HAMAP-Rule" id="MF_00503"/>
    </source>
</evidence>
<dbReference type="AlphaFoldDB" id="L0RG12"/>
<dbReference type="InterPro" id="IPR020070">
    <property type="entry name" value="Ribosomal_bL9_N"/>
</dbReference>
<dbReference type="GO" id="GO:0006412">
    <property type="term" value="P:translation"/>
    <property type="evidence" value="ECO:0007669"/>
    <property type="project" value="UniProtKB-UniRule"/>
</dbReference>
<dbReference type="Gene3D" id="3.10.430.100">
    <property type="entry name" value="Ribosomal protein L9, C-terminal domain"/>
    <property type="match status" value="1"/>
</dbReference>
<evidence type="ECO:0000313" key="11">
    <source>
        <dbReference type="EMBL" id="CCO24491.1"/>
    </source>
</evidence>
<keyword evidence="8" id="KW-0175">Coiled coil</keyword>
<name>L0RG12_9BACT</name>
<evidence type="ECO:0000256" key="1">
    <source>
        <dbReference type="ARBA" id="ARBA00010605"/>
    </source>
</evidence>
<dbReference type="RefSeq" id="WP_015337091.1">
    <property type="nucleotide sequence ID" value="NC_020055.1"/>
</dbReference>
<evidence type="ECO:0000256" key="5">
    <source>
        <dbReference type="ARBA" id="ARBA00023274"/>
    </source>
</evidence>
<dbReference type="HOGENOM" id="CLU_078938_4_1_7"/>
<dbReference type="GO" id="GO:0019843">
    <property type="term" value="F:rRNA binding"/>
    <property type="evidence" value="ECO:0007669"/>
    <property type="project" value="UniProtKB-UniRule"/>
</dbReference>
<dbReference type="STRING" id="1121451.DESAM_22224"/>
<evidence type="ECO:0000259" key="10">
    <source>
        <dbReference type="PROSITE" id="PS00651"/>
    </source>
</evidence>
<sequence>MKLILRADVDSLGSLGEIVTVKSGYGRNYLIPQGFAMPASEANLKQFELEKRKLQEKADNLRTQAEGLKDRLAEVEVKITVRVGEGDKLYGSVTAANIADALAEMDLDIDRRKILLSDPIRSLGEFAVEIKLHPEVRGEVKVIVTSPGKVVDEEPAVEAEPAADVAVDAETEEA</sequence>
<dbReference type="InterPro" id="IPR000244">
    <property type="entry name" value="Ribosomal_bL9"/>
</dbReference>
<evidence type="ECO:0000256" key="6">
    <source>
        <dbReference type="ARBA" id="ARBA00035292"/>
    </source>
</evidence>
<evidence type="ECO:0000256" key="3">
    <source>
        <dbReference type="ARBA" id="ARBA00022884"/>
    </source>
</evidence>
<evidence type="ECO:0000256" key="9">
    <source>
        <dbReference type="SAM" id="MobiDB-lite"/>
    </source>
</evidence>
<dbReference type="InterPro" id="IPR020069">
    <property type="entry name" value="Ribosomal_bL9_C"/>
</dbReference>
<dbReference type="KEGG" id="dhy:DESAM_22224"/>
<keyword evidence="4 7" id="KW-0689">Ribosomal protein</keyword>
<dbReference type="SUPFAM" id="SSF55658">
    <property type="entry name" value="L9 N-domain-like"/>
    <property type="match status" value="1"/>
</dbReference>
<dbReference type="Pfam" id="PF01281">
    <property type="entry name" value="Ribosomal_L9_N"/>
    <property type="match status" value="1"/>
</dbReference>
<dbReference type="PATRIC" id="fig|1121451.3.peg.2444"/>
<evidence type="ECO:0000256" key="2">
    <source>
        <dbReference type="ARBA" id="ARBA00022730"/>
    </source>
</evidence>
<organism evidence="11 12">
    <name type="scientific">Maridesulfovibrio hydrothermalis AM13 = DSM 14728</name>
    <dbReference type="NCBI Taxonomy" id="1121451"/>
    <lineage>
        <taxon>Bacteria</taxon>
        <taxon>Pseudomonadati</taxon>
        <taxon>Thermodesulfobacteriota</taxon>
        <taxon>Desulfovibrionia</taxon>
        <taxon>Desulfovibrionales</taxon>
        <taxon>Desulfovibrionaceae</taxon>
        <taxon>Maridesulfovibrio</taxon>
    </lineage>
</organism>
<evidence type="ECO:0000256" key="4">
    <source>
        <dbReference type="ARBA" id="ARBA00022980"/>
    </source>
</evidence>
<dbReference type="Pfam" id="PF03948">
    <property type="entry name" value="Ribosomal_L9_C"/>
    <property type="match status" value="1"/>
</dbReference>
<keyword evidence="5 7" id="KW-0687">Ribonucleoprotein</keyword>
<dbReference type="eggNOG" id="COG0359">
    <property type="taxonomic scope" value="Bacteria"/>
</dbReference>
<comment type="function">
    <text evidence="7">Binds to the 23S rRNA.</text>
</comment>
<gene>
    <name evidence="7 11" type="primary">rplI</name>
    <name evidence="11" type="ORF">DESAM_22224</name>
</gene>
<dbReference type="InterPro" id="IPR009027">
    <property type="entry name" value="Ribosomal_bL9/RNase_H1_N"/>
</dbReference>
<dbReference type="GO" id="GO:0005840">
    <property type="term" value="C:ribosome"/>
    <property type="evidence" value="ECO:0007669"/>
    <property type="project" value="UniProtKB-KW"/>
</dbReference>
<dbReference type="SUPFAM" id="SSF55653">
    <property type="entry name" value="Ribosomal protein L9 C-domain"/>
    <property type="match status" value="1"/>
</dbReference>
<dbReference type="PROSITE" id="PS00651">
    <property type="entry name" value="RIBOSOMAL_L9"/>
    <property type="match status" value="1"/>
</dbReference>
<dbReference type="OrthoDB" id="9788336at2"/>
<dbReference type="Proteomes" id="UP000010808">
    <property type="component" value="Chromosome"/>
</dbReference>
<dbReference type="Gene3D" id="3.40.5.10">
    <property type="entry name" value="Ribosomal protein L9, N-terminal domain"/>
    <property type="match status" value="1"/>
</dbReference>
<proteinExistence type="inferred from homology"/>
<dbReference type="InterPro" id="IPR036791">
    <property type="entry name" value="Ribosomal_bL9_C_sf"/>
</dbReference>
<dbReference type="HAMAP" id="MF_00503">
    <property type="entry name" value="Ribosomal_bL9"/>
    <property type="match status" value="1"/>
</dbReference>
<evidence type="ECO:0000313" key="12">
    <source>
        <dbReference type="Proteomes" id="UP000010808"/>
    </source>
</evidence>
<dbReference type="EMBL" id="FO203522">
    <property type="protein sequence ID" value="CCO24491.1"/>
    <property type="molecule type" value="Genomic_DNA"/>
</dbReference>
<dbReference type="InterPro" id="IPR020594">
    <property type="entry name" value="Ribosomal_bL9_bac/chp"/>
</dbReference>
<feature type="coiled-coil region" evidence="8">
    <location>
        <begin position="37"/>
        <end position="78"/>
    </location>
</feature>
<keyword evidence="3 7" id="KW-0694">RNA-binding</keyword>
<evidence type="ECO:0000256" key="8">
    <source>
        <dbReference type="SAM" id="Coils"/>
    </source>
</evidence>
<accession>L0RG12</accession>
<protein>
    <recommendedName>
        <fullName evidence="6 7">Large ribosomal subunit protein bL9</fullName>
    </recommendedName>
</protein>
<feature type="domain" description="Ribosomal protein L9" evidence="10">
    <location>
        <begin position="13"/>
        <end position="40"/>
    </location>
</feature>
<reference evidence="11 12" key="1">
    <citation type="submission" date="2012-10" db="EMBL/GenBank/DDBJ databases">
        <authorList>
            <person name="Genoscope - CEA"/>
        </authorList>
    </citation>
    <scope>NUCLEOTIDE SEQUENCE [LARGE SCALE GENOMIC DNA]</scope>
    <source>
        <strain evidence="12">AM13 / DSM 14728</strain>
    </source>
</reference>
<dbReference type="PANTHER" id="PTHR21368">
    <property type="entry name" value="50S RIBOSOMAL PROTEIN L9"/>
    <property type="match status" value="1"/>
</dbReference>
<feature type="region of interest" description="Disordered" evidence="9">
    <location>
        <begin position="153"/>
        <end position="174"/>
    </location>
</feature>
<keyword evidence="12" id="KW-1185">Reference proteome</keyword>
<dbReference type="NCBIfam" id="TIGR00158">
    <property type="entry name" value="L9"/>
    <property type="match status" value="1"/>
</dbReference>
<dbReference type="GO" id="GO:1990904">
    <property type="term" value="C:ribonucleoprotein complex"/>
    <property type="evidence" value="ECO:0007669"/>
    <property type="project" value="UniProtKB-KW"/>
</dbReference>
<dbReference type="GO" id="GO:0003735">
    <property type="term" value="F:structural constituent of ribosome"/>
    <property type="evidence" value="ECO:0007669"/>
    <property type="project" value="InterPro"/>
</dbReference>
<dbReference type="InterPro" id="IPR036935">
    <property type="entry name" value="Ribosomal_bL9_N_sf"/>
</dbReference>